<dbReference type="SUPFAM" id="SSF52058">
    <property type="entry name" value="L domain-like"/>
    <property type="match status" value="1"/>
</dbReference>
<feature type="region of interest" description="Disordered" evidence="1">
    <location>
        <begin position="1"/>
        <end position="31"/>
    </location>
</feature>
<dbReference type="AlphaFoldDB" id="A0A9P8D0G1"/>
<feature type="region of interest" description="Disordered" evidence="1">
    <location>
        <begin position="187"/>
        <end position="210"/>
    </location>
</feature>
<gene>
    <name evidence="2" type="ORF">KVV02_008657</name>
</gene>
<sequence length="638" mass="71316">MSLLASDNSQQPCAPPCSTLPPSPEDTPPFPPGCGRLLPEECLQGIFECLAQELPTLHSLLLVSRTFFRIALPFLYASPFDLLESSLACSSQERTRRHASLLYLLMNCCSEFQQAPDKNMPDPAGISHDKLWKNIPQVSSTFEATHRSLKTPLVDYLSAYRHYHLCVSLSRTFPILFPNLQSHDVPALDPFPNDPNSQAKPSSSQGHSTTMTITMFARNEIERTMLQHRPELVRTLSLPIQRLQAFLSIGPKLSSLERLELYGVSWDYDLDPAIEFLQEHTRLFGTIREFKIAGPNDVRALQKPRLHRILKAIKYPKVIDLSRYREATRDLNSFELQNAHGLEQLLFDLDYGAGSGPTAVYAAAVEAADSISLPSPAMATSVSTLVQNDLSVKDKDQTTLGLIQQCAKLSTLQLGVQTSTAFSWAVDRYNFDPLSLQQLKILHLSSPRTETIKQVLDDCLYAFRDSLEDVKGIALKLSPVPSPIPFGWTWPLQRLSVLSLQGELAVWFDLESLKFCPRLTELCLVLYPYSPPQADHLDKLVLAPGLTTLSLMGRWIVTDATMQHIGEKLDKLKRLVLEGCQTDTLTGDGMVTGLDKIQTLTKVDIALGVGIEAALKEYRLRRPCLEIAMRSDDLLRHE</sequence>
<feature type="compositionally biased region" description="Polar residues" evidence="1">
    <location>
        <begin position="194"/>
        <end position="210"/>
    </location>
</feature>
<reference evidence="2" key="1">
    <citation type="submission" date="2021-07" db="EMBL/GenBank/DDBJ databases">
        <title>Draft genome of Mortierella alpina, strain LL118, isolated from an aspen leaf litter sample.</title>
        <authorList>
            <person name="Yang S."/>
            <person name="Vinatzer B.A."/>
        </authorList>
    </citation>
    <scope>NUCLEOTIDE SEQUENCE</scope>
    <source>
        <strain evidence="2">LL118</strain>
    </source>
</reference>
<evidence type="ECO:0000256" key="1">
    <source>
        <dbReference type="SAM" id="MobiDB-lite"/>
    </source>
</evidence>
<accession>A0A9P8D0G1</accession>
<feature type="compositionally biased region" description="Polar residues" evidence="1">
    <location>
        <begin position="1"/>
        <end position="12"/>
    </location>
</feature>
<feature type="compositionally biased region" description="Pro residues" evidence="1">
    <location>
        <begin position="13"/>
        <end position="31"/>
    </location>
</feature>
<comment type="caution">
    <text evidence="2">The sequence shown here is derived from an EMBL/GenBank/DDBJ whole genome shotgun (WGS) entry which is preliminary data.</text>
</comment>
<protein>
    <recommendedName>
        <fullName evidence="4">F-box domain-containing protein</fullName>
    </recommendedName>
</protein>
<evidence type="ECO:0000313" key="2">
    <source>
        <dbReference type="EMBL" id="KAG9326767.1"/>
    </source>
</evidence>
<organism evidence="2 3">
    <name type="scientific">Mortierella alpina</name>
    <name type="common">Oleaginous fungus</name>
    <name type="synonym">Mortierella renispora</name>
    <dbReference type="NCBI Taxonomy" id="64518"/>
    <lineage>
        <taxon>Eukaryota</taxon>
        <taxon>Fungi</taxon>
        <taxon>Fungi incertae sedis</taxon>
        <taxon>Mucoromycota</taxon>
        <taxon>Mortierellomycotina</taxon>
        <taxon>Mortierellomycetes</taxon>
        <taxon>Mortierellales</taxon>
        <taxon>Mortierellaceae</taxon>
        <taxon>Mortierella</taxon>
    </lineage>
</organism>
<dbReference type="Gene3D" id="3.80.10.10">
    <property type="entry name" value="Ribonuclease Inhibitor"/>
    <property type="match status" value="1"/>
</dbReference>
<name>A0A9P8D0G1_MORAP</name>
<dbReference type="Proteomes" id="UP000717515">
    <property type="component" value="Unassembled WGS sequence"/>
</dbReference>
<dbReference type="InterPro" id="IPR032675">
    <property type="entry name" value="LRR_dom_sf"/>
</dbReference>
<evidence type="ECO:0008006" key="4">
    <source>
        <dbReference type="Google" id="ProtNLM"/>
    </source>
</evidence>
<evidence type="ECO:0000313" key="3">
    <source>
        <dbReference type="Proteomes" id="UP000717515"/>
    </source>
</evidence>
<dbReference type="EMBL" id="JAIFTL010000014">
    <property type="protein sequence ID" value="KAG9326767.1"/>
    <property type="molecule type" value="Genomic_DNA"/>
</dbReference>
<proteinExistence type="predicted"/>